<feature type="compositionally biased region" description="Basic and acidic residues" evidence="1">
    <location>
        <begin position="111"/>
        <end position="121"/>
    </location>
</feature>
<organism evidence="2">
    <name type="scientific">Culex pipiens</name>
    <name type="common">House mosquito</name>
    <dbReference type="NCBI Taxonomy" id="7175"/>
    <lineage>
        <taxon>Eukaryota</taxon>
        <taxon>Metazoa</taxon>
        <taxon>Ecdysozoa</taxon>
        <taxon>Arthropoda</taxon>
        <taxon>Hexapoda</taxon>
        <taxon>Insecta</taxon>
        <taxon>Pterygota</taxon>
        <taxon>Neoptera</taxon>
        <taxon>Endopterygota</taxon>
        <taxon>Diptera</taxon>
        <taxon>Nematocera</taxon>
        <taxon>Culicoidea</taxon>
        <taxon>Culicidae</taxon>
        <taxon>Culicinae</taxon>
        <taxon>Culicini</taxon>
        <taxon>Culex</taxon>
        <taxon>Culex</taxon>
    </lineage>
</organism>
<proteinExistence type="predicted"/>
<feature type="compositionally biased region" description="Polar residues" evidence="1">
    <location>
        <begin position="60"/>
        <end position="71"/>
    </location>
</feature>
<sequence length="121" mass="13438">MNTSSGTRGNPAARQPRTRREDGRFLTESPIKSTDIDYMLYKQKNLSPVWFSIPLERPGLNSNVDTTTTLQEVAKRAEPEPATDPEPATELEPESMTKPSSEPGSEPTSEPEPHPEPELSF</sequence>
<feature type="region of interest" description="Disordered" evidence="1">
    <location>
        <begin position="55"/>
        <end position="121"/>
    </location>
</feature>
<feature type="region of interest" description="Disordered" evidence="1">
    <location>
        <begin position="1"/>
        <end position="30"/>
    </location>
</feature>
<dbReference type="EMBL" id="HBUE01238381">
    <property type="protein sequence ID" value="CAG6548120.1"/>
    <property type="molecule type" value="Transcribed_RNA"/>
</dbReference>
<evidence type="ECO:0000313" key="2">
    <source>
        <dbReference type="EMBL" id="CAG6600338.1"/>
    </source>
</evidence>
<feature type="compositionally biased region" description="Acidic residues" evidence="1">
    <location>
        <begin position="81"/>
        <end position="93"/>
    </location>
</feature>
<feature type="compositionally biased region" description="Low complexity" evidence="1">
    <location>
        <begin position="99"/>
        <end position="108"/>
    </location>
</feature>
<reference evidence="2" key="1">
    <citation type="submission" date="2021-05" db="EMBL/GenBank/DDBJ databases">
        <authorList>
            <person name="Alioto T."/>
            <person name="Alioto T."/>
            <person name="Gomez Garrido J."/>
        </authorList>
    </citation>
    <scope>NUCLEOTIDE SEQUENCE</scope>
</reference>
<protein>
    <submittedName>
        <fullName evidence="2">(northern house mosquito) hypothetical protein</fullName>
    </submittedName>
</protein>
<dbReference type="AlphaFoldDB" id="A0A8D8PGI8"/>
<dbReference type="EMBL" id="HBUE01345354">
    <property type="protein sequence ID" value="CAG6600338.1"/>
    <property type="molecule type" value="Transcribed_RNA"/>
</dbReference>
<name>A0A8D8PGI8_CULPI</name>
<evidence type="ECO:0000256" key="1">
    <source>
        <dbReference type="SAM" id="MobiDB-lite"/>
    </source>
</evidence>
<accession>A0A8D8PGI8</accession>